<evidence type="ECO:0000259" key="1">
    <source>
        <dbReference type="Pfam" id="PF00271"/>
    </source>
</evidence>
<proteinExistence type="predicted"/>
<dbReference type="InterPro" id="IPR001650">
    <property type="entry name" value="Helicase_C-like"/>
</dbReference>
<sequence length="160" mass="18229">MTNRDSGSAQCTFTIWLKDLPLATKKMIIHTTHGIYFCETMHAHPVNVLEITGNGKALMFYGYVSDISKIASMEFHDNGMSTLNEESSSDEKMRVMRDFKQNMNQHVIIGTTAITEGNIIPDVNLSFFLSHHITRIPSFIKIMSQLRDSEKGVDLYRMNH</sequence>
<accession>A0AAV5S5T0</accession>
<dbReference type="Pfam" id="PF00271">
    <property type="entry name" value="Helicase_C"/>
    <property type="match status" value="1"/>
</dbReference>
<feature type="domain" description="Helicase C-terminal" evidence="1">
    <location>
        <begin position="49"/>
        <end position="129"/>
    </location>
</feature>
<name>A0AAV5S5T0_MAUHU</name>
<evidence type="ECO:0000313" key="2">
    <source>
        <dbReference type="EMBL" id="GMM58228.1"/>
    </source>
</evidence>
<organism evidence="2 3">
    <name type="scientific">Maudiozyma humilis</name>
    <name type="common">Sour dough yeast</name>
    <name type="synonym">Kazachstania humilis</name>
    <dbReference type="NCBI Taxonomy" id="51915"/>
    <lineage>
        <taxon>Eukaryota</taxon>
        <taxon>Fungi</taxon>
        <taxon>Dikarya</taxon>
        <taxon>Ascomycota</taxon>
        <taxon>Saccharomycotina</taxon>
        <taxon>Saccharomycetes</taxon>
        <taxon>Saccharomycetales</taxon>
        <taxon>Saccharomycetaceae</taxon>
        <taxon>Maudiozyma</taxon>
    </lineage>
</organism>
<protein>
    <recommendedName>
        <fullName evidence="1">Helicase C-terminal domain-containing protein</fullName>
    </recommendedName>
</protein>
<comment type="caution">
    <text evidence="2">The sequence shown here is derived from an EMBL/GenBank/DDBJ whole genome shotgun (WGS) entry which is preliminary data.</text>
</comment>
<evidence type="ECO:0000313" key="3">
    <source>
        <dbReference type="Proteomes" id="UP001377567"/>
    </source>
</evidence>
<keyword evidence="3" id="KW-1185">Reference proteome</keyword>
<dbReference type="Proteomes" id="UP001377567">
    <property type="component" value="Unassembled WGS sequence"/>
</dbReference>
<reference evidence="2 3" key="1">
    <citation type="journal article" date="2023" name="Elife">
        <title>Identification of key yeast species and microbe-microbe interactions impacting larval growth of Drosophila in the wild.</title>
        <authorList>
            <person name="Mure A."/>
            <person name="Sugiura Y."/>
            <person name="Maeda R."/>
            <person name="Honda K."/>
            <person name="Sakurai N."/>
            <person name="Takahashi Y."/>
            <person name="Watada M."/>
            <person name="Katoh T."/>
            <person name="Gotoh A."/>
            <person name="Gotoh Y."/>
            <person name="Taniguchi I."/>
            <person name="Nakamura K."/>
            <person name="Hayashi T."/>
            <person name="Katayama T."/>
            <person name="Uemura T."/>
            <person name="Hattori Y."/>
        </authorList>
    </citation>
    <scope>NUCLEOTIDE SEQUENCE [LARGE SCALE GENOMIC DNA]</scope>
    <source>
        <strain evidence="2 3">KH-74</strain>
    </source>
</reference>
<dbReference type="EMBL" id="BTGD01000020">
    <property type="protein sequence ID" value="GMM58228.1"/>
    <property type="molecule type" value="Genomic_DNA"/>
</dbReference>
<gene>
    <name evidence="2" type="ORF">DAKH74_048440</name>
</gene>
<dbReference type="AlphaFoldDB" id="A0AAV5S5T0"/>